<proteinExistence type="predicted"/>
<feature type="region of interest" description="Disordered" evidence="2">
    <location>
        <begin position="1466"/>
        <end position="1485"/>
    </location>
</feature>
<feature type="domain" description="Fibronectin type-III" evidence="3">
    <location>
        <begin position="1645"/>
        <end position="1746"/>
    </location>
</feature>
<feature type="compositionally biased region" description="Low complexity" evidence="2">
    <location>
        <begin position="927"/>
        <end position="957"/>
    </location>
</feature>
<evidence type="ECO:0000256" key="1">
    <source>
        <dbReference type="ARBA" id="ARBA00022737"/>
    </source>
</evidence>
<feature type="region of interest" description="Disordered" evidence="2">
    <location>
        <begin position="894"/>
        <end position="960"/>
    </location>
</feature>
<sequence length="1751" mass="190545">MIGISADRTPEDIAADAPIFLNRVASSPNVSLPTPMVHSITDIEVVELKPERCVIRWFSNNSAHDVTVSSGHGHQSSCRAVQPFVTLDSLEPETCYKVEVRGKESGGHSGCVYFVTPPLLTTMFVSDVVLCHHHYGFQISFDLPQTRSIATRVDGGEGTIKTTTHAQLQFPPTSAPADPVIWTSAEDMSTSCKSTLPRSVRPGERWPTASLSASLENPSARLYPSHLTLKIAKPIGLTSSVELEDINSERCVISWMGSASSYLLSYRKPAVDLDDTPDLQDGVGGLLTKATVVRKNTCRHVLDFATGDSGSIYFISLQGDDGPSNSILFSVIVPPVAHHCSVRYYTPSTITVSLPRARKNAFLVTGCYVMVNDVKHPHSNGSDEEEIFHVPLDIARTIIRPGAMTPAGVPQKATHGCLITVVHHAEPRPVLVNTAEKLSHAGAAPSEKDVSSLLASHPALNPRSETTTTKSMPKLHALNDPTLRRVDATSAEVSWTSQDTEFYVEIIQYMPGGVHVGGGDTNNTSQQHGGVFRAPPLTAQNRRGGLEDLSEIERHDQTEASEDDRDDSGMNATSGGGALVQHRGVEEVPFVSRNVVTASSHINLRTLHSGALHTVRIRGRNCGDVVIELNFLTQPLFADRSVILRRHSTGNTFTLLVRDATNVVRCGDLTLVDETKVELLDATPPQIRRQQQQQLREETRQRSTTAGGSAADDEAAGGGDDRRRNRPPRPSSTHKQQQLRSSAADHDDLHDDRRKQQQQQDEANEMDEVADEALVEQLRVPPGDDGLEFTVHSVLTVIKVVRILSCDWMKHKVENNYLKTELVVAKVPLVATISHLQLSKVEPNQCTLQWISSRNNHYKKGGATTTTTANTGGGKFTVVASPIASFQSVTSVVPPSQSQQQQQPVSLLTNSSSHVPQSRSASPVRGQQQQQQAPINAPASTTLVTTTTTNSSVSSLPPKRTVSTAHTEVLVASLAPSTLYEMKVSEDCSYAMTTNRTTRALIVYDDAPETPTLTSYMVTQPRKGMGGIMKRYIGGMTLSIDPTCAYDAPSGLMMYYAARSIPDNVIVTAVAPCRTDVASIPVPTLPVSSSKPVFITAVPSIDSEDIHRDPNLLHQRSQQGQQAQPLPSFYTTDINVIEPAGRLTHRIEWFQVVEVHDRSPYRVNTINPLQFSEAEVQPVELVRVIHRPQLSHVTSKRATIQWSTSHEEMRCEVAVSNLLLSQPNNGDGEAAITSASAAPAIYRVVESEISLENLLSGSAYEITITPSYHNSTCEALSFVMITAPRKPKSPDIHVLLLNAVFDLLPTSRVSHFTTAQPGVAVSLTTTYTALVICDKEVDIRNCVTATDYLEKTQARNVFKSSDTSQRIDLRLRSGRSYVFVFFASLHHPMAVNGILHSKPCVVPHRTDCYAPSNLHVIARTKSSITVGWSSVDVGSRLLRFVVEMAAIRERVTVPAVENSHHHGAENFQQQQAGRGKGAQQQSAMSVTMQQIFGGPATSEGTGIPMSLAPQSQRSGKFKSLGLRQQMASNVGGGTIGASSQDEVNGLTPLQRLQMAFEDDDAAFDGRGDQSELIRQQQVIETSASKPEMHATFSFLTCGVQYAFRVRQVPTSANETTDAKHAAQAIGPTSAWSTILLTETASPPKPVERLQVVGVTSSSIRLAWIDRQATDADHIAYLVEWKTTERSATNSAVSAKKVQEMKVHTCQCEVMNLLPGATYRVMVTPVNASGEACSANNATVMVRTEAPQNWKI</sequence>
<keyword evidence="1" id="KW-0677">Repeat</keyword>
<protein>
    <recommendedName>
        <fullName evidence="3">Fibronectin type-III domain-containing protein</fullName>
    </recommendedName>
</protein>
<feature type="compositionally biased region" description="Low complexity" evidence="2">
    <location>
        <begin position="1468"/>
        <end position="1483"/>
    </location>
</feature>
<feature type="compositionally biased region" description="Basic and acidic residues" evidence="2">
    <location>
        <begin position="743"/>
        <end position="755"/>
    </location>
</feature>
<dbReference type="VEuPathDB" id="TriTrypDB:BSAL_83460"/>
<reference evidence="5" key="1">
    <citation type="submission" date="2015-09" db="EMBL/GenBank/DDBJ databases">
        <authorList>
            <consortium name="Pathogen Informatics"/>
        </authorList>
    </citation>
    <scope>NUCLEOTIDE SEQUENCE [LARGE SCALE GENOMIC DNA]</scope>
    <source>
        <strain evidence="5">Lake Konstanz</strain>
    </source>
</reference>
<dbReference type="PANTHER" id="PTHR46708">
    <property type="entry name" value="TENASCIN"/>
    <property type="match status" value="1"/>
</dbReference>
<dbReference type="SMART" id="SM00060">
    <property type="entry name" value="FN3"/>
    <property type="match status" value="6"/>
</dbReference>
<dbReference type="InterPro" id="IPR013783">
    <property type="entry name" value="Ig-like_fold"/>
</dbReference>
<evidence type="ECO:0000259" key="3">
    <source>
        <dbReference type="PROSITE" id="PS50853"/>
    </source>
</evidence>
<gene>
    <name evidence="4" type="ORF">BSAL_83460</name>
</gene>
<dbReference type="CDD" id="cd00063">
    <property type="entry name" value="FN3"/>
    <property type="match status" value="1"/>
</dbReference>
<name>A0A0S4J3N9_BODSA</name>
<dbReference type="InterPro" id="IPR036116">
    <property type="entry name" value="FN3_sf"/>
</dbReference>
<keyword evidence="5" id="KW-1185">Reference proteome</keyword>
<feature type="compositionally biased region" description="Low complexity" evidence="2">
    <location>
        <begin position="894"/>
        <end position="906"/>
    </location>
</feature>
<dbReference type="InterPro" id="IPR003961">
    <property type="entry name" value="FN3_dom"/>
</dbReference>
<dbReference type="SUPFAM" id="SSF49265">
    <property type="entry name" value="Fibronectin type III"/>
    <property type="match status" value="1"/>
</dbReference>
<dbReference type="Proteomes" id="UP000051952">
    <property type="component" value="Unassembled WGS sequence"/>
</dbReference>
<evidence type="ECO:0000313" key="5">
    <source>
        <dbReference type="Proteomes" id="UP000051952"/>
    </source>
</evidence>
<dbReference type="Pfam" id="PF00041">
    <property type="entry name" value="fn3"/>
    <property type="match status" value="1"/>
</dbReference>
<organism evidence="4 5">
    <name type="scientific">Bodo saltans</name>
    <name type="common">Flagellated protozoan</name>
    <dbReference type="NCBI Taxonomy" id="75058"/>
    <lineage>
        <taxon>Eukaryota</taxon>
        <taxon>Discoba</taxon>
        <taxon>Euglenozoa</taxon>
        <taxon>Kinetoplastea</taxon>
        <taxon>Metakinetoplastina</taxon>
        <taxon>Eubodonida</taxon>
        <taxon>Bodonidae</taxon>
        <taxon>Bodo</taxon>
    </lineage>
</organism>
<evidence type="ECO:0000313" key="4">
    <source>
        <dbReference type="EMBL" id="CUG69685.1"/>
    </source>
</evidence>
<accession>A0A0S4J3N9</accession>
<feature type="region of interest" description="Disordered" evidence="2">
    <location>
        <begin position="517"/>
        <end position="579"/>
    </location>
</feature>
<feature type="region of interest" description="Disordered" evidence="2">
    <location>
        <begin position="683"/>
        <end position="768"/>
    </location>
</feature>
<dbReference type="EMBL" id="CYKH01000935">
    <property type="protein sequence ID" value="CUG69685.1"/>
    <property type="molecule type" value="Genomic_DNA"/>
</dbReference>
<feature type="region of interest" description="Disordered" evidence="2">
    <location>
        <begin position="459"/>
        <end position="479"/>
    </location>
</feature>
<dbReference type="PROSITE" id="PS50853">
    <property type="entry name" value="FN3"/>
    <property type="match status" value="1"/>
</dbReference>
<dbReference type="Gene3D" id="2.60.40.10">
    <property type="entry name" value="Immunoglobulins"/>
    <property type="match status" value="1"/>
</dbReference>
<dbReference type="PANTHER" id="PTHR46708:SF2">
    <property type="entry name" value="FIBRONECTIN TYPE-III DOMAIN-CONTAINING PROTEIN"/>
    <property type="match status" value="1"/>
</dbReference>
<feature type="compositionally biased region" description="Polar residues" evidence="2">
    <location>
        <begin position="907"/>
        <end position="921"/>
    </location>
</feature>
<evidence type="ECO:0000256" key="2">
    <source>
        <dbReference type="SAM" id="MobiDB-lite"/>
    </source>
</evidence>
<dbReference type="InterPro" id="IPR050991">
    <property type="entry name" value="ECM_Regulatory_Proteins"/>
</dbReference>